<evidence type="ECO:0000313" key="3">
    <source>
        <dbReference type="Proteomes" id="UP000076154"/>
    </source>
</evidence>
<protein>
    <recommendedName>
        <fullName evidence="4">SUN domain-containing protein</fullName>
    </recommendedName>
</protein>
<proteinExistence type="predicted"/>
<keyword evidence="1" id="KW-0812">Transmembrane</keyword>
<dbReference type="AlphaFoldDB" id="A0A369JWI9"/>
<organism evidence="2 3">
    <name type="scientific">Hypsizygus marmoreus</name>
    <name type="common">White beech mushroom</name>
    <name type="synonym">Agaricus marmoreus</name>
    <dbReference type="NCBI Taxonomy" id="39966"/>
    <lineage>
        <taxon>Eukaryota</taxon>
        <taxon>Fungi</taxon>
        <taxon>Dikarya</taxon>
        <taxon>Basidiomycota</taxon>
        <taxon>Agaricomycotina</taxon>
        <taxon>Agaricomycetes</taxon>
        <taxon>Agaricomycetidae</taxon>
        <taxon>Agaricales</taxon>
        <taxon>Tricholomatineae</taxon>
        <taxon>Lyophyllaceae</taxon>
        <taxon>Hypsizygus</taxon>
    </lineage>
</organism>
<sequence length="296" mass="32589">MAEYSLRLRRERFSSSRFAEQPKAFKAIHGTSHQLQSPPTIQRAIVAGEPKSTQKPWPTYATRRRYLPAVIYVAISTLFFFILGRFVDIDAWILRYALPSPPTHSALSTRRALDIKMASEGATIVETWTSPSLTPYATPNTLLDGSHSALWCFTGATGRIGLLLSAPSIPSHISISTHNILSFPSRPLSLVAPTAPRDIIVWGYVDGASMRKKLARIQAFPQPSAILGSTRELFVPIARGEYDGRIWAPNNQKLPVDPVIVDSSIPFGLILLEIRSNWGGLSTCLDNIQITAGVAR</sequence>
<evidence type="ECO:0008006" key="4">
    <source>
        <dbReference type="Google" id="ProtNLM"/>
    </source>
</evidence>
<reference evidence="2" key="1">
    <citation type="submission" date="2018-04" db="EMBL/GenBank/DDBJ databases">
        <title>Whole genome sequencing of Hypsizygus marmoreus.</title>
        <authorList>
            <person name="Choi I.-G."/>
            <person name="Min B."/>
            <person name="Kim J.-G."/>
            <person name="Kim S."/>
            <person name="Oh Y.-L."/>
            <person name="Kong W.-S."/>
            <person name="Park H."/>
            <person name="Jeong J."/>
            <person name="Song E.-S."/>
        </authorList>
    </citation>
    <scope>NUCLEOTIDE SEQUENCE [LARGE SCALE GENOMIC DNA]</scope>
    <source>
        <strain evidence="2">51987-8</strain>
    </source>
</reference>
<dbReference type="InParanoid" id="A0A369JWI9"/>
<gene>
    <name evidence="2" type="ORF">Hypma_009876</name>
</gene>
<feature type="transmembrane region" description="Helical" evidence="1">
    <location>
        <begin position="66"/>
        <end position="87"/>
    </location>
</feature>
<accession>A0A369JWI9</accession>
<dbReference type="Gene3D" id="2.60.120.260">
    <property type="entry name" value="Galactose-binding domain-like"/>
    <property type="match status" value="1"/>
</dbReference>
<comment type="caution">
    <text evidence="2">The sequence shown here is derived from an EMBL/GenBank/DDBJ whole genome shotgun (WGS) entry which is preliminary data.</text>
</comment>
<name>A0A369JWI9_HYPMA</name>
<keyword evidence="3" id="KW-1185">Reference proteome</keyword>
<dbReference type="OrthoDB" id="342281at2759"/>
<evidence type="ECO:0000313" key="2">
    <source>
        <dbReference type="EMBL" id="RDB23076.1"/>
    </source>
</evidence>
<dbReference type="STRING" id="39966.A0A369JWI9"/>
<evidence type="ECO:0000256" key="1">
    <source>
        <dbReference type="SAM" id="Phobius"/>
    </source>
</evidence>
<dbReference type="EMBL" id="LUEZ02000048">
    <property type="protein sequence ID" value="RDB23076.1"/>
    <property type="molecule type" value="Genomic_DNA"/>
</dbReference>
<keyword evidence="1" id="KW-0472">Membrane</keyword>
<dbReference type="Proteomes" id="UP000076154">
    <property type="component" value="Unassembled WGS sequence"/>
</dbReference>
<keyword evidence="1" id="KW-1133">Transmembrane helix</keyword>